<evidence type="ECO:0000256" key="4">
    <source>
        <dbReference type="ARBA" id="ARBA00023136"/>
    </source>
</evidence>
<dbReference type="Proteomes" id="UP000190064">
    <property type="component" value="Unassembled WGS sequence"/>
</dbReference>
<feature type="transmembrane region" description="Helical" evidence="5">
    <location>
        <begin position="7"/>
        <end position="27"/>
    </location>
</feature>
<feature type="transmembrane region" description="Helical" evidence="5">
    <location>
        <begin position="58"/>
        <end position="80"/>
    </location>
</feature>
<organism evidence="7 8">
    <name type="scientific">Oceanospirillum linum</name>
    <dbReference type="NCBI Taxonomy" id="966"/>
    <lineage>
        <taxon>Bacteria</taxon>
        <taxon>Pseudomonadati</taxon>
        <taxon>Pseudomonadota</taxon>
        <taxon>Gammaproteobacteria</taxon>
        <taxon>Oceanospirillales</taxon>
        <taxon>Oceanospirillaceae</taxon>
        <taxon>Oceanospirillum</taxon>
    </lineage>
</organism>
<feature type="transmembrane region" description="Helical" evidence="5">
    <location>
        <begin position="86"/>
        <end position="108"/>
    </location>
</feature>
<sequence>MRLKDLLLGLSIMCLWGFNFSVIKLGADQINPIVLTTLRFTFAVLPVIFFIKRPKVKLRYLVSYGVTFGVGVWGMMTSAITLGVSAGMAGVLMDLSLIASLLIGWLVLKEKISPRQTVGAGLILLGAVVSLSLEDGSVPLAGLMLVLIGALSWAVIGLIVKLANTQQIFAFSVWGMLFAPLPLAALALVTYGTEAFATLPEQMNGSVWFSVLFQAYPTTLLGYWLWNRLMTQYPLSTVAPLTMLTPVFGLLGSMIFHGETISDTKLLACALILIGFLIGQWQKSWLSRPRTQANG</sequence>
<keyword evidence="8" id="KW-1185">Reference proteome</keyword>
<feature type="domain" description="EamA" evidence="6">
    <location>
        <begin position="141"/>
        <end position="278"/>
    </location>
</feature>
<feature type="transmembrane region" description="Helical" evidence="5">
    <location>
        <begin position="205"/>
        <end position="226"/>
    </location>
</feature>
<evidence type="ECO:0000256" key="5">
    <source>
        <dbReference type="SAM" id="Phobius"/>
    </source>
</evidence>
<dbReference type="EMBL" id="MTSD02000002">
    <property type="protein sequence ID" value="OOV87717.1"/>
    <property type="molecule type" value="Genomic_DNA"/>
</dbReference>
<dbReference type="PANTHER" id="PTHR32322">
    <property type="entry name" value="INNER MEMBRANE TRANSPORTER"/>
    <property type="match status" value="1"/>
</dbReference>
<feature type="transmembrane region" description="Helical" evidence="5">
    <location>
        <begin position="139"/>
        <end position="159"/>
    </location>
</feature>
<comment type="caution">
    <text evidence="7">The sequence shown here is derived from an EMBL/GenBank/DDBJ whole genome shotgun (WGS) entry which is preliminary data.</text>
</comment>
<dbReference type="SUPFAM" id="SSF103481">
    <property type="entry name" value="Multidrug resistance efflux transporter EmrE"/>
    <property type="match status" value="2"/>
</dbReference>
<dbReference type="InterPro" id="IPR000620">
    <property type="entry name" value="EamA_dom"/>
</dbReference>
<accession>A0A1T1HDC5</accession>
<feature type="domain" description="EamA" evidence="6">
    <location>
        <begin position="6"/>
        <end position="130"/>
    </location>
</feature>
<evidence type="ECO:0000256" key="3">
    <source>
        <dbReference type="ARBA" id="ARBA00022989"/>
    </source>
</evidence>
<evidence type="ECO:0000313" key="8">
    <source>
        <dbReference type="Proteomes" id="UP000190064"/>
    </source>
</evidence>
<dbReference type="Pfam" id="PF00892">
    <property type="entry name" value="EamA"/>
    <property type="match status" value="2"/>
</dbReference>
<proteinExistence type="predicted"/>
<dbReference type="AlphaFoldDB" id="A0A1T1HDC5"/>
<comment type="subcellular location">
    <subcellularLocation>
        <location evidence="1">Membrane</location>
        <topology evidence="1">Multi-pass membrane protein</topology>
    </subcellularLocation>
</comment>
<dbReference type="RefSeq" id="WP_078319062.1">
    <property type="nucleotide sequence ID" value="NZ_FXTS01000002.1"/>
</dbReference>
<protein>
    <recommendedName>
        <fullName evidence="6">EamA domain-containing protein</fullName>
    </recommendedName>
</protein>
<evidence type="ECO:0000259" key="6">
    <source>
        <dbReference type="Pfam" id="PF00892"/>
    </source>
</evidence>
<evidence type="ECO:0000256" key="2">
    <source>
        <dbReference type="ARBA" id="ARBA00022692"/>
    </source>
</evidence>
<dbReference type="PANTHER" id="PTHR32322:SF9">
    <property type="entry name" value="AMINO-ACID METABOLITE EFFLUX PUMP-RELATED"/>
    <property type="match status" value="1"/>
</dbReference>
<keyword evidence="2 5" id="KW-0812">Transmembrane</keyword>
<name>A0A1T1HDC5_OCELI</name>
<dbReference type="InterPro" id="IPR050638">
    <property type="entry name" value="AA-Vitamin_Transporters"/>
</dbReference>
<gene>
    <name evidence="7" type="ORF">BTA35_0206820</name>
</gene>
<evidence type="ECO:0000313" key="7">
    <source>
        <dbReference type="EMBL" id="OOV87717.1"/>
    </source>
</evidence>
<feature type="transmembrane region" description="Helical" evidence="5">
    <location>
        <begin position="264"/>
        <end position="281"/>
    </location>
</feature>
<evidence type="ECO:0000256" key="1">
    <source>
        <dbReference type="ARBA" id="ARBA00004141"/>
    </source>
</evidence>
<feature type="transmembrane region" description="Helical" evidence="5">
    <location>
        <begin position="238"/>
        <end position="258"/>
    </location>
</feature>
<dbReference type="GO" id="GO:0016020">
    <property type="term" value="C:membrane"/>
    <property type="evidence" value="ECO:0007669"/>
    <property type="project" value="UniProtKB-SubCell"/>
</dbReference>
<feature type="transmembrane region" description="Helical" evidence="5">
    <location>
        <begin position="171"/>
        <end position="193"/>
    </location>
</feature>
<dbReference type="InterPro" id="IPR037185">
    <property type="entry name" value="EmrE-like"/>
</dbReference>
<feature type="transmembrane region" description="Helical" evidence="5">
    <location>
        <begin position="117"/>
        <end position="133"/>
    </location>
</feature>
<feature type="transmembrane region" description="Helical" evidence="5">
    <location>
        <begin position="33"/>
        <end position="51"/>
    </location>
</feature>
<keyword evidence="4 5" id="KW-0472">Membrane</keyword>
<reference evidence="7" key="1">
    <citation type="submission" date="2017-02" db="EMBL/GenBank/DDBJ databases">
        <title>Draft Genome Sequence of the Salt Water Bacterium Oceanospirillum linum ATCC 11336.</title>
        <authorList>
            <person name="Trachtenberg A.M."/>
            <person name="Carney J.G."/>
            <person name="Linnane J.D."/>
            <person name="Rheaume B.A."/>
            <person name="Pitts N.L."/>
            <person name="Mykles D.L."/>
            <person name="Maclea K.S."/>
        </authorList>
    </citation>
    <scope>NUCLEOTIDE SEQUENCE [LARGE SCALE GENOMIC DNA]</scope>
    <source>
        <strain evidence="7">ATCC 11336</strain>
    </source>
</reference>
<keyword evidence="3 5" id="KW-1133">Transmembrane helix</keyword>